<feature type="transmembrane region" description="Helical" evidence="6">
    <location>
        <begin position="314"/>
        <end position="337"/>
    </location>
</feature>
<dbReference type="WBParaSite" id="Gr19_v10_g16784.t1">
    <property type="protein sequence ID" value="Gr19_v10_g16784.t1"/>
    <property type="gene ID" value="Gr19_v10_g16784"/>
</dbReference>
<evidence type="ECO:0000256" key="3">
    <source>
        <dbReference type="ARBA" id="ARBA00022989"/>
    </source>
</evidence>
<evidence type="ECO:0000313" key="7">
    <source>
        <dbReference type="Proteomes" id="UP000887572"/>
    </source>
</evidence>
<dbReference type="GO" id="GO:0035348">
    <property type="term" value="P:acetyl-CoA transmembrane transport"/>
    <property type="evidence" value="ECO:0007669"/>
    <property type="project" value="InterPro"/>
</dbReference>
<dbReference type="Pfam" id="PF13000">
    <property type="entry name" value="Acatn"/>
    <property type="match status" value="1"/>
</dbReference>
<dbReference type="GO" id="GO:0016020">
    <property type="term" value="C:membrane"/>
    <property type="evidence" value="ECO:0007669"/>
    <property type="project" value="UniProtKB-SubCell"/>
</dbReference>
<sequence>MNDDLDLLLSEDQDHSQPWTKILHKRPAMASVHPANNAKTDGYTTATAEDEHHRQILALNSSENGGSEGGKLANARHQSRNGGVAQQRSESLGSTISAIAGLQQPNQRLCIQPEMNNNNNNNIGMVNGKQQMNGSVPNTASTPTVPGSEKVCFLSAAVVAISPRLRSPMSSSTSPLLLGGGGTTASRRRHNGGKGINRSSGGDTSDSETPLLLQQQSPNADEKMEEEIEKGKNIVDDDDDENGYAHGGHQRTEHFEDLLARESNYAPFDTHLGYYGTHPADKLKLELDNGGDQTAVGRLLLSVRRTRHELKDDFGSILLLLLLYLLQGVPLGLIAAIPLILQAKEITYAEQAVFSFAYWPFSMKLLWAPIVDSIYFRRIGRRKSWMVPCQYLIGLFLLVISYHVEEILGTQDKGGNKVAPNVYFLVCVFLPLNFLAATQDIAVDGWALTMLSRKNVGYASTCNVVGQTLGFFLGNVVFLTLQSKEFANKWLRSVPADKGLVEFDGKKFCLFVCLI</sequence>
<evidence type="ECO:0000256" key="5">
    <source>
        <dbReference type="SAM" id="MobiDB-lite"/>
    </source>
</evidence>
<keyword evidence="4 6" id="KW-0472">Membrane</keyword>
<keyword evidence="3 6" id="KW-1133">Transmembrane helix</keyword>
<name>A0A914HFV6_GLORO</name>
<dbReference type="SUPFAM" id="SSF103473">
    <property type="entry name" value="MFS general substrate transporter"/>
    <property type="match status" value="1"/>
</dbReference>
<feature type="region of interest" description="Disordered" evidence="5">
    <location>
        <begin position="166"/>
        <end position="226"/>
    </location>
</feature>
<feature type="compositionally biased region" description="Polar residues" evidence="5">
    <location>
        <begin position="80"/>
        <end position="91"/>
    </location>
</feature>
<evidence type="ECO:0000256" key="2">
    <source>
        <dbReference type="ARBA" id="ARBA00022692"/>
    </source>
</evidence>
<dbReference type="InterPro" id="IPR024371">
    <property type="entry name" value="AcetylCoA_trans_1-like"/>
</dbReference>
<evidence type="ECO:0000256" key="6">
    <source>
        <dbReference type="SAM" id="Phobius"/>
    </source>
</evidence>
<feature type="compositionally biased region" description="Low complexity" evidence="5">
    <location>
        <begin position="166"/>
        <end position="177"/>
    </location>
</feature>
<dbReference type="PANTHER" id="PTHR12778:SF9">
    <property type="entry name" value="ACETYL-COENZYME A TRANSPORTER 1"/>
    <property type="match status" value="1"/>
</dbReference>
<dbReference type="InterPro" id="IPR036259">
    <property type="entry name" value="MFS_trans_sf"/>
</dbReference>
<feature type="transmembrane region" description="Helical" evidence="6">
    <location>
        <begin position="385"/>
        <end position="402"/>
    </location>
</feature>
<comment type="subcellular location">
    <subcellularLocation>
        <location evidence="1">Membrane</location>
        <topology evidence="1">Multi-pass membrane protein</topology>
    </subcellularLocation>
</comment>
<evidence type="ECO:0000256" key="4">
    <source>
        <dbReference type="ARBA" id="ARBA00023136"/>
    </source>
</evidence>
<proteinExistence type="predicted"/>
<protein>
    <submittedName>
        <fullName evidence="8">Acetyl-coenzyme A transporter 1</fullName>
    </submittedName>
</protein>
<evidence type="ECO:0000256" key="1">
    <source>
        <dbReference type="ARBA" id="ARBA00004141"/>
    </source>
</evidence>
<dbReference type="Proteomes" id="UP000887572">
    <property type="component" value="Unplaced"/>
</dbReference>
<feature type="transmembrane region" description="Helical" evidence="6">
    <location>
        <begin position="422"/>
        <end position="443"/>
    </location>
</feature>
<reference evidence="8" key="1">
    <citation type="submission" date="2022-11" db="UniProtKB">
        <authorList>
            <consortium name="WormBaseParasite"/>
        </authorList>
    </citation>
    <scope>IDENTIFICATION</scope>
</reference>
<evidence type="ECO:0000313" key="8">
    <source>
        <dbReference type="WBParaSite" id="Gr19_v10_g16784.t1"/>
    </source>
</evidence>
<accession>A0A914HFV6</accession>
<dbReference type="InterPro" id="IPR004752">
    <property type="entry name" value="AmpG_permease/AT-1"/>
</dbReference>
<feature type="transmembrane region" description="Helical" evidence="6">
    <location>
        <begin position="357"/>
        <end position="376"/>
    </location>
</feature>
<dbReference type="AlphaFoldDB" id="A0A914HFV6"/>
<dbReference type="GO" id="GO:0008521">
    <property type="term" value="F:acetyl-CoA transmembrane transporter activity"/>
    <property type="evidence" value="ECO:0007669"/>
    <property type="project" value="InterPro"/>
</dbReference>
<feature type="region of interest" description="Disordered" evidence="5">
    <location>
        <begin position="60"/>
        <end position="91"/>
    </location>
</feature>
<organism evidence="7 8">
    <name type="scientific">Globodera rostochiensis</name>
    <name type="common">Golden nematode worm</name>
    <name type="synonym">Heterodera rostochiensis</name>
    <dbReference type="NCBI Taxonomy" id="31243"/>
    <lineage>
        <taxon>Eukaryota</taxon>
        <taxon>Metazoa</taxon>
        <taxon>Ecdysozoa</taxon>
        <taxon>Nematoda</taxon>
        <taxon>Chromadorea</taxon>
        <taxon>Rhabditida</taxon>
        <taxon>Tylenchina</taxon>
        <taxon>Tylenchomorpha</taxon>
        <taxon>Tylenchoidea</taxon>
        <taxon>Heteroderidae</taxon>
        <taxon>Heteroderinae</taxon>
        <taxon>Globodera</taxon>
    </lineage>
</organism>
<keyword evidence="2 6" id="KW-0812">Transmembrane</keyword>
<dbReference type="PANTHER" id="PTHR12778">
    <property type="entry name" value="SOLUTE CARRIER FAMILY 33 ACETYL-COA TRANSPORTER -RELATED"/>
    <property type="match status" value="1"/>
</dbReference>
<feature type="compositionally biased region" description="Polar residues" evidence="5">
    <location>
        <begin position="197"/>
        <end position="219"/>
    </location>
</feature>
<keyword evidence="7" id="KW-1185">Reference proteome</keyword>